<evidence type="ECO:0000256" key="7">
    <source>
        <dbReference type="RuleBase" id="RU004478"/>
    </source>
</evidence>
<comment type="caution">
    <text evidence="9">The sequence shown here is derived from an EMBL/GenBank/DDBJ whole genome shotgun (WGS) entry which is preliminary data.</text>
</comment>
<keyword evidence="5 6" id="KW-0143">Chaperone</keyword>
<sequence length="234" mass="26706">MRPASRLALLRPTPSFVTRARAFNNVSTRALFASSARFYSSAETEKNNTKEEGKNEEAETANASEKTPEELKMEEFNKEIEICKKDARKFKDHYARAVADFRNLQEITKKDVQKARDFALQKFAKDLLESVDNFGHALNAFKPETIEKSKELKDLYDGVQLTKDVFEKTLAKHGIEKIDPVDQEFDPNLHEATFEFPDPNKKPNTVFHVQQVGYSLNGRVIRPAKVGIVKDPEN</sequence>
<dbReference type="GO" id="GO:0000774">
    <property type="term" value="F:adenyl-nucleotide exchange factor activity"/>
    <property type="evidence" value="ECO:0007669"/>
    <property type="project" value="InterPro"/>
</dbReference>
<dbReference type="FunCoup" id="A0A1E5R7W7">
    <property type="interactions" value="870"/>
</dbReference>
<comment type="subcellular location">
    <subcellularLocation>
        <location evidence="1 6">Mitochondrion matrix</location>
    </subcellularLocation>
</comment>
<evidence type="ECO:0000256" key="8">
    <source>
        <dbReference type="SAM" id="MobiDB-lite"/>
    </source>
</evidence>
<dbReference type="Pfam" id="PF01025">
    <property type="entry name" value="GrpE"/>
    <property type="match status" value="1"/>
</dbReference>
<comment type="similarity">
    <text evidence="2 7">Belongs to the GrpE family.</text>
</comment>
<comment type="function">
    <text evidence="6">Essential component of the PAM complex, a complex required for the translocation of transit peptide-containing proteins from the inner membrane into the mitochondrial matrix in an ATP-dependent manner.</text>
</comment>
<accession>A0A1E5R7W7</accession>
<dbReference type="PROSITE" id="PS01071">
    <property type="entry name" value="GRPE"/>
    <property type="match status" value="1"/>
</dbReference>
<evidence type="ECO:0000256" key="1">
    <source>
        <dbReference type="ARBA" id="ARBA00004305"/>
    </source>
</evidence>
<evidence type="ECO:0000313" key="9">
    <source>
        <dbReference type="EMBL" id="OEJ83006.1"/>
    </source>
</evidence>
<dbReference type="PANTHER" id="PTHR21237:SF23">
    <property type="entry name" value="GRPE PROTEIN HOMOLOG, MITOCHONDRIAL"/>
    <property type="match status" value="1"/>
</dbReference>
<dbReference type="GO" id="GO:0051082">
    <property type="term" value="F:unfolded protein binding"/>
    <property type="evidence" value="ECO:0007669"/>
    <property type="project" value="TreeGrafter"/>
</dbReference>
<dbReference type="InParanoid" id="A0A1E5R7W7"/>
<feature type="compositionally biased region" description="Basic and acidic residues" evidence="8">
    <location>
        <begin position="43"/>
        <end position="57"/>
    </location>
</feature>
<evidence type="ECO:0000256" key="6">
    <source>
        <dbReference type="RuleBase" id="RU000640"/>
    </source>
</evidence>
<dbReference type="EMBL" id="LPNM01000009">
    <property type="protein sequence ID" value="OEJ83006.1"/>
    <property type="molecule type" value="Genomic_DNA"/>
</dbReference>
<dbReference type="PANTHER" id="PTHR21237">
    <property type="entry name" value="GRPE PROTEIN"/>
    <property type="match status" value="1"/>
</dbReference>
<dbReference type="PRINTS" id="PR00773">
    <property type="entry name" value="GRPEPROTEIN"/>
</dbReference>
<dbReference type="OrthoDB" id="201635at2759"/>
<dbReference type="InterPro" id="IPR000740">
    <property type="entry name" value="GrpE"/>
</dbReference>
<keyword evidence="4 6" id="KW-0496">Mitochondrion</keyword>
<dbReference type="GO" id="GO:0006457">
    <property type="term" value="P:protein folding"/>
    <property type="evidence" value="ECO:0007669"/>
    <property type="project" value="InterPro"/>
</dbReference>
<dbReference type="SUPFAM" id="SSF51064">
    <property type="entry name" value="Head domain of nucleotide exchange factor GrpE"/>
    <property type="match status" value="1"/>
</dbReference>
<dbReference type="SUPFAM" id="SSF58014">
    <property type="entry name" value="Coiled-coil domain of nucleotide exchange factor GrpE"/>
    <property type="match status" value="1"/>
</dbReference>
<dbReference type="GO" id="GO:0030150">
    <property type="term" value="P:protein import into mitochondrial matrix"/>
    <property type="evidence" value="ECO:0007669"/>
    <property type="project" value="TreeGrafter"/>
</dbReference>
<evidence type="ECO:0000256" key="2">
    <source>
        <dbReference type="ARBA" id="ARBA00009054"/>
    </source>
</evidence>
<dbReference type="CDD" id="cd00446">
    <property type="entry name" value="GrpE"/>
    <property type="match status" value="1"/>
</dbReference>
<dbReference type="FunFam" id="3.90.20.20:FF:000011">
    <property type="entry name" value="GrpE protein homolog"/>
    <property type="match status" value="1"/>
</dbReference>
<protein>
    <recommendedName>
        <fullName evidence="6">GrpE protein homolog</fullName>
    </recommendedName>
</protein>
<reference evidence="10" key="1">
    <citation type="journal article" date="2016" name="Genome Announc.">
        <title>Genome sequences of three species of Hanseniaspora isolated from spontaneous wine fermentations.</title>
        <authorList>
            <person name="Sternes P.R."/>
            <person name="Lee D."/>
            <person name="Kutyna D.R."/>
            <person name="Borneman A.R."/>
        </authorList>
    </citation>
    <scope>NUCLEOTIDE SEQUENCE [LARGE SCALE GENOMIC DNA]</scope>
    <source>
        <strain evidence="10">AWRI3579</strain>
    </source>
</reference>
<dbReference type="AlphaFoldDB" id="A0A1E5R7W7"/>
<gene>
    <name evidence="9" type="ORF">AWRI3579_g3399</name>
</gene>
<keyword evidence="3" id="KW-0809">Transit peptide</keyword>
<dbReference type="GO" id="GO:0042803">
    <property type="term" value="F:protein homodimerization activity"/>
    <property type="evidence" value="ECO:0007669"/>
    <property type="project" value="InterPro"/>
</dbReference>
<dbReference type="InterPro" id="IPR009012">
    <property type="entry name" value="GrpE_head"/>
</dbReference>
<dbReference type="GO" id="GO:0051087">
    <property type="term" value="F:protein-folding chaperone binding"/>
    <property type="evidence" value="ECO:0007669"/>
    <property type="project" value="InterPro"/>
</dbReference>
<organism evidence="9 10">
    <name type="scientific">Hanseniaspora osmophila</name>
    <dbReference type="NCBI Taxonomy" id="56408"/>
    <lineage>
        <taxon>Eukaryota</taxon>
        <taxon>Fungi</taxon>
        <taxon>Dikarya</taxon>
        <taxon>Ascomycota</taxon>
        <taxon>Saccharomycotina</taxon>
        <taxon>Saccharomycetes</taxon>
        <taxon>Saccharomycodales</taxon>
        <taxon>Saccharomycodaceae</taxon>
        <taxon>Hanseniaspora</taxon>
    </lineage>
</organism>
<feature type="region of interest" description="Disordered" evidence="8">
    <location>
        <begin position="42"/>
        <end position="70"/>
    </location>
</feature>
<evidence type="ECO:0000256" key="5">
    <source>
        <dbReference type="ARBA" id="ARBA00023186"/>
    </source>
</evidence>
<proteinExistence type="inferred from homology"/>
<dbReference type="Gene3D" id="2.30.22.10">
    <property type="entry name" value="Head domain of nucleotide exchange factor GrpE"/>
    <property type="match status" value="1"/>
</dbReference>
<evidence type="ECO:0000256" key="3">
    <source>
        <dbReference type="ARBA" id="ARBA00022946"/>
    </source>
</evidence>
<evidence type="ECO:0000256" key="4">
    <source>
        <dbReference type="ARBA" id="ARBA00023128"/>
    </source>
</evidence>
<name>A0A1E5R7W7_9ASCO</name>
<dbReference type="HAMAP" id="MF_01151">
    <property type="entry name" value="GrpE"/>
    <property type="match status" value="1"/>
</dbReference>
<dbReference type="GO" id="GO:0001405">
    <property type="term" value="C:PAM complex, Tim23 associated import motor"/>
    <property type="evidence" value="ECO:0007669"/>
    <property type="project" value="TreeGrafter"/>
</dbReference>
<dbReference type="InterPro" id="IPR013805">
    <property type="entry name" value="GrpE_CC"/>
</dbReference>
<dbReference type="FunFam" id="2.30.22.10:FF:000002">
    <property type="entry name" value="GrpE protein homolog"/>
    <property type="match status" value="1"/>
</dbReference>
<dbReference type="STRING" id="56408.A0A1E5R7W7"/>
<evidence type="ECO:0000313" key="10">
    <source>
        <dbReference type="Proteomes" id="UP000095728"/>
    </source>
</evidence>
<keyword evidence="10" id="KW-1185">Reference proteome</keyword>
<dbReference type="Gene3D" id="3.90.20.20">
    <property type="match status" value="1"/>
</dbReference>
<dbReference type="Proteomes" id="UP000095728">
    <property type="component" value="Unassembled WGS sequence"/>
</dbReference>